<evidence type="ECO:0000313" key="4">
    <source>
        <dbReference type="Proteomes" id="UP000070168"/>
    </source>
</evidence>
<dbReference type="STRING" id="5078.A0A135LZ03"/>
<feature type="domain" description="DUF4246" evidence="2">
    <location>
        <begin position="24"/>
        <end position="103"/>
    </location>
</feature>
<dbReference type="InterPro" id="IPR025340">
    <property type="entry name" value="DUF4246"/>
</dbReference>
<feature type="domain" description="DUF4246" evidence="1">
    <location>
        <begin position="115"/>
        <end position="564"/>
    </location>
</feature>
<dbReference type="Proteomes" id="UP000070168">
    <property type="component" value="Unassembled WGS sequence"/>
</dbReference>
<dbReference type="GeneID" id="63710350"/>
<comment type="caution">
    <text evidence="3">The sequence shown here is derived from an EMBL/GenBank/DDBJ whole genome shotgun (WGS) entry which is preliminary data.</text>
</comment>
<proteinExistence type="predicted"/>
<evidence type="ECO:0000259" key="2">
    <source>
        <dbReference type="Pfam" id="PF21666"/>
    </source>
</evidence>
<dbReference type="OrthoDB" id="415532at2759"/>
<sequence length="626" mass="72917">MFKNSASEANFLNTRALKDTRFALPGFNRPLDFAPTEKNIYGVECRSMFPSALDDRDIEAGFADLPVLTLREIRMVEFMEGLTDIPEWWKKVFDPATQEEWKKAALNSGKDITLNMAEWIIDELQFKAMIYETTDVVALYNGDVTKSDTNMPDSLLREMRSQFQVLEFSNKQLQYFYPGILGKERDLISMALYALVYGTTRILTDRVIGIDDCLDYIGQGEVISFPKETGITREDISWRVLAREDIKVRPYSRNYQVLPSDWELREDGRWHLATYINNLHPVKHRNIYKLIEEAFNCLIPQWNATLTPLKDMLHARARIEYHKAEYYPVPKEVTAQAPQMHPREAHSEFEVRMEKWRMENYRAIQPDVGKFIPWAVPPWLMDRLPEDLPSAVRIERGVDINRDYKERGLQVITRLLGIDLTPEEPIFETTWHAEGTMNEHICAAAFIPYDHENVKDPYMQFRNIVESDTLREIDHEPNDYIWLQQVFGLQNGEPAIQYPGSILARTGRVVMYPSTLQHKFTRFELKDKTKPGYTRALAFFLVDPNIRIISTANIPPQRLDWTKDIPETGDQLKEAMQKVALDNLNDRGGMPMSLQEALDMRVKLLQEMGEFTRYQHVVFQSNVLML</sequence>
<dbReference type="OMA" id="EHICAAA"/>
<name>A0A135LZ03_PENPA</name>
<dbReference type="Pfam" id="PF21666">
    <property type="entry name" value="DUF4246_N"/>
    <property type="match status" value="1"/>
</dbReference>
<dbReference type="Pfam" id="PF14033">
    <property type="entry name" value="DUF4246"/>
    <property type="match status" value="1"/>
</dbReference>
<dbReference type="PANTHER" id="PTHR33119">
    <property type="entry name" value="IFI3P"/>
    <property type="match status" value="1"/>
</dbReference>
<keyword evidence="4" id="KW-1185">Reference proteome</keyword>
<protein>
    <submittedName>
        <fullName evidence="3">Uncharacterized protein</fullName>
    </submittedName>
</protein>
<gene>
    <name evidence="3" type="ORF">PGRI_073360</name>
</gene>
<dbReference type="InterPro" id="IPR049207">
    <property type="entry name" value="DUF4246_N"/>
</dbReference>
<evidence type="ECO:0000313" key="3">
    <source>
        <dbReference type="EMBL" id="KXG54192.1"/>
    </source>
</evidence>
<dbReference type="EMBL" id="LHQR01000013">
    <property type="protein sequence ID" value="KXG54192.1"/>
    <property type="molecule type" value="Genomic_DNA"/>
</dbReference>
<accession>A0A135LZ03</accession>
<organism evidence="3 4">
    <name type="scientific">Penicillium patulum</name>
    <name type="common">Penicillium griseofulvum</name>
    <dbReference type="NCBI Taxonomy" id="5078"/>
    <lineage>
        <taxon>Eukaryota</taxon>
        <taxon>Fungi</taxon>
        <taxon>Dikarya</taxon>
        <taxon>Ascomycota</taxon>
        <taxon>Pezizomycotina</taxon>
        <taxon>Eurotiomycetes</taxon>
        <taxon>Eurotiomycetidae</taxon>
        <taxon>Eurotiales</taxon>
        <taxon>Aspergillaceae</taxon>
        <taxon>Penicillium</taxon>
    </lineage>
</organism>
<evidence type="ECO:0000259" key="1">
    <source>
        <dbReference type="Pfam" id="PF14033"/>
    </source>
</evidence>
<dbReference type="PANTHER" id="PTHR33119:SF1">
    <property type="entry name" value="FE2OG DIOXYGENASE DOMAIN-CONTAINING PROTEIN"/>
    <property type="match status" value="1"/>
</dbReference>
<dbReference type="AlphaFoldDB" id="A0A135LZ03"/>
<reference evidence="3 4" key="1">
    <citation type="journal article" date="2016" name="BMC Genomics">
        <title>Genome sequencing and secondary metabolism of the postharvest pathogen Penicillium griseofulvum.</title>
        <authorList>
            <person name="Banani H."/>
            <person name="Marcet-Houben M."/>
            <person name="Ballester A.R."/>
            <person name="Abbruscato P."/>
            <person name="Gonzalez-Candelas L."/>
            <person name="Gabaldon T."/>
            <person name="Spadaro D."/>
        </authorList>
    </citation>
    <scope>NUCLEOTIDE SEQUENCE [LARGE SCALE GENOMIC DNA]</scope>
    <source>
        <strain evidence="3 4">PG3</strain>
    </source>
</reference>
<dbReference type="RefSeq" id="XP_040652727.1">
    <property type="nucleotide sequence ID" value="XM_040795050.1"/>
</dbReference>
<dbReference type="InterPro" id="IPR049192">
    <property type="entry name" value="DUF4246_C"/>
</dbReference>